<reference evidence="1 2" key="2">
    <citation type="journal article" date="2017" name="Nature">
        <title>The Apostasia genome and the evolution of orchids.</title>
        <authorList>
            <person name="Zhang G.Q."/>
            <person name="Liu K.W."/>
            <person name="Li Z."/>
            <person name="Lohaus R."/>
            <person name="Hsiao Y.Y."/>
            <person name="Niu S.C."/>
            <person name="Wang J.Y."/>
            <person name="Lin Y.C."/>
            <person name="Xu Q."/>
            <person name="Chen L.J."/>
            <person name="Yoshida K."/>
            <person name="Fujiwara S."/>
            <person name="Wang Z.W."/>
            <person name="Zhang Y.Q."/>
            <person name="Mitsuda N."/>
            <person name="Wang M."/>
            <person name="Liu G.H."/>
            <person name="Pecoraro L."/>
            <person name="Huang H.X."/>
            <person name="Xiao X.J."/>
            <person name="Lin M."/>
            <person name="Wu X.Y."/>
            <person name="Wu W.L."/>
            <person name="Chen Y.Y."/>
            <person name="Chang S.B."/>
            <person name="Sakamoto S."/>
            <person name="Ohme-Takagi M."/>
            <person name="Yagi M."/>
            <person name="Zeng S.J."/>
            <person name="Shen C.Y."/>
            <person name="Yeh C.M."/>
            <person name="Luo Y.B."/>
            <person name="Tsai W.C."/>
            <person name="Van de Peer Y."/>
            <person name="Liu Z.J."/>
        </authorList>
    </citation>
    <scope>NUCLEOTIDE SEQUENCE [LARGE SCALE GENOMIC DNA]</scope>
    <source>
        <tissue evidence="1">The whole plant</tissue>
    </source>
</reference>
<gene>
    <name evidence="1" type="ORF">MA16_Dca020550</name>
</gene>
<dbReference type="EMBL" id="KZ502834">
    <property type="protein sequence ID" value="PKU72463.1"/>
    <property type="molecule type" value="Genomic_DNA"/>
</dbReference>
<protein>
    <submittedName>
        <fullName evidence="1">Retrovirus-related Pol polyprotein from transposon TNT 1-94</fullName>
    </submittedName>
</protein>
<accession>A0A2I0W9X8</accession>
<organism evidence="1 2">
    <name type="scientific">Dendrobium catenatum</name>
    <dbReference type="NCBI Taxonomy" id="906689"/>
    <lineage>
        <taxon>Eukaryota</taxon>
        <taxon>Viridiplantae</taxon>
        <taxon>Streptophyta</taxon>
        <taxon>Embryophyta</taxon>
        <taxon>Tracheophyta</taxon>
        <taxon>Spermatophyta</taxon>
        <taxon>Magnoliopsida</taxon>
        <taxon>Liliopsida</taxon>
        <taxon>Asparagales</taxon>
        <taxon>Orchidaceae</taxon>
        <taxon>Epidendroideae</taxon>
        <taxon>Malaxideae</taxon>
        <taxon>Dendrobiinae</taxon>
        <taxon>Dendrobium</taxon>
    </lineage>
</organism>
<evidence type="ECO:0000313" key="1">
    <source>
        <dbReference type="EMBL" id="PKU72463.1"/>
    </source>
</evidence>
<dbReference type="CDD" id="cd09272">
    <property type="entry name" value="RNase_HI_RT_Ty1"/>
    <property type="match status" value="1"/>
</dbReference>
<proteinExistence type="predicted"/>
<sequence length="140" mass="15946">MLTTYVDSDWAGDQKDRKSTTGYCTFLGSSLIFWSVKKQSTIARSSTEAEYRALAVVAADLIWTRQLLQELGCPPPELTKIFCDNISAFALANNQVFHARTKHFEVDYHCIRECIKNKIVHVHHISTKDQIADIFTKAHQ</sequence>
<dbReference type="STRING" id="906689.A0A2I0W9X8"/>
<reference evidence="1 2" key="1">
    <citation type="journal article" date="2016" name="Sci. Rep.">
        <title>The Dendrobium catenatum Lindl. genome sequence provides insights into polysaccharide synthase, floral development and adaptive evolution.</title>
        <authorList>
            <person name="Zhang G.Q."/>
            <person name="Xu Q."/>
            <person name="Bian C."/>
            <person name="Tsai W.C."/>
            <person name="Yeh C.M."/>
            <person name="Liu K.W."/>
            <person name="Yoshida K."/>
            <person name="Zhang L.S."/>
            <person name="Chang S.B."/>
            <person name="Chen F."/>
            <person name="Shi Y."/>
            <person name="Su Y.Y."/>
            <person name="Zhang Y.Q."/>
            <person name="Chen L.J."/>
            <person name="Yin Y."/>
            <person name="Lin M."/>
            <person name="Huang H."/>
            <person name="Deng H."/>
            <person name="Wang Z.W."/>
            <person name="Zhu S.L."/>
            <person name="Zhao X."/>
            <person name="Deng C."/>
            <person name="Niu S.C."/>
            <person name="Huang J."/>
            <person name="Wang M."/>
            <person name="Liu G.H."/>
            <person name="Yang H.J."/>
            <person name="Xiao X.J."/>
            <person name="Hsiao Y.Y."/>
            <person name="Wu W.L."/>
            <person name="Chen Y.Y."/>
            <person name="Mitsuda N."/>
            <person name="Ohme-Takagi M."/>
            <person name="Luo Y.B."/>
            <person name="Van de Peer Y."/>
            <person name="Liu Z.J."/>
        </authorList>
    </citation>
    <scope>NUCLEOTIDE SEQUENCE [LARGE SCALE GENOMIC DNA]</scope>
    <source>
        <tissue evidence="1">The whole plant</tissue>
    </source>
</reference>
<dbReference type="PANTHER" id="PTHR11439">
    <property type="entry name" value="GAG-POL-RELATED RETROTRANSPOSON"/>
    <property type="match status" value="1"/>
</dbReference>
<dbReference type="PANTHER" id="PTHR11439:SF483">
    <property type="entry name" value="PEPTIDE SYNTHASE GLIP-LIKE, PUTATIVE (AFU_ORTHOLOGUE AFUA_3G12920)-RELATED"/>
    <property type="match status" value="1"/>
</dbReference>
<evidence type="ECO:0000313" key="2">
    <source>
        <dbReference type="Proteomes" id="UP000233837"/>
    </source>
</evidence>
<name>A0A2I0W9X8_9ASPA</name>
<dbReference type="AlphaFoldDB" id="A0A2I0W9X8"/>
<keyword evidence="2" id="KW-1185">Reference proteome</keyword>
<dbReference type="Proteomes" id="UP000233837">
    <property type="component" value="Unassembled WGS sequence"/>
</dbReference>